<dbReference type="PROSITE" id="PS51012">
    <property type="entry name" value="ABC_TM2"/>
    <property type="match status" value="1"/>
</dbReference>
<dbReference type="RefSeq" id="WP_110857931.1">
    <property type="nucleotide sequence ID" value="NZ_QJSQ01000057.1"/>
</dbReference>
<feature type="transmembrane region" description="Helical" evidence="9">
    <location>
        <begin position="791"/>
        <end position="812"/>
    </location>
</feature>
<dbReference type="Pfam" id="PF12698">
    <property type="entry name" value="ABC2_membrane_3"/>
    <property type="match status" value="1"/>
</dbReference>
<evidence type="ECO:0000259" key="10">
    <source>
        <dbReference type="PROSITE" id="PS50893"/>
    </source>
</evidence>
<feature type="transmembrane region" description="Helical" evidence="9">
    <location>
        <begin position="910"/>
        <end position="929"/>
    </location>
</feature>
<evidence type="ECO:0000256" key="5">
    <source>
        <dbReference type="ARBA" id="ARBA00022741"/>
    </source>
</evidence>
<dbReference type="InterPro" id="IPR013525">
    <property type="entry name" value="ABC2_TM"/>
</dbReference>
<evidence type="ECO:0000259" key="11">
    <source>
        <dbReference type="PROSITE" id="PS51012"/>
    </source>
</evidence>
<protein>
    <submittedName>
        <fullName evidence="12">Ribosome-dependent ATPase</fullName>
    </submittedName>
</protein>
<feature type="domain" description="ABC transmembrane type-2" evidence="11">
    <location>
        <begin position="705"/>
        <end position="932"/>
    </location>
</feature>
<dbReference type="GO" id="GO:0016020">
    <property type="term" value="C:membrane"/>
    <property type="evidence" value="ECO:0007669"/>
    <property type="project" value="UniProtKB-SubCell"/>
</dbReference>
<evidence type="ECO:0000256" key="2">
    <source>
        <dbReference type="ARBA" id="ARBA00022475"/>
    </source>
</evidence>
<dbReference type="InterPro" id="IPR047651">
    <property type="entry name" value="ABC2_perm_RbbA"/>
</dbReference>
<keyword evidence="2" id="KW-1003">Cell membrane</keyword>
<feature type="transmembrane region" description="Helical" evidence="9">
    <location>
        <begin position="847"/>
        <end position="869"/>
    </location>
</feature>
<dbReference type="PROSITE" id="PS50893">
    <property type="entry name" value="ABC_TRANSPORTER_2"/>
    <property type="match status" value="2"/>
</dbReference>
<keyword evidence="5" id="KW-0547">Nucleotide-binding</keyword>
<dbReference type="EMBL" id="QJSQ01000057">
    <property type="protein sequence ID" value="PYE12398.1"/>
    <property type="molecule type" value="Genomic_DNA"/>
</dbReference>
<dbReference type="Proteomes" id="UP000247772">
    <property type="component" value="Unassembled WGS sequence"/>
</dbReference>
<dbReference type="Gene3D" id="3.40.1710.10">
    <property type="entry name" value="abc type-2 transporter like domain"/>
    <property type="match status" value="1"/>
</dbReference>
<evidence type="ECO:0000256" key="1">
    <source>
        <dbReference type="ARBA" id="ARBA00004141"/>
    </source>
</evidence>
<dbReference type="GO" id="GO:0005524">
    <property type="term" value="F:ATP binding"/>
    <property type="evidence" value="ECO:0007669"/>
    <property type="project" value="UniProtKB-KW"/>
</dbReference>
<dbReference type="Pfam" id="PF00005">
    <property type="entry name" value="ABC_tran"/>
    <property type="match status" value="2"/>
</dbReference>
<gene>
    <name evidence="12" type="ORF">C7410_1574</name>
</gene>
<evidence type="ECO:0000256" key="6">
    <source>
        <dbReference type="ARBA" id="ARBA00022840"/>
    </source>
</evidence>
<dbReference type="PANTHER" id="PTHR43038">
    <property type="entry name" value="ATP-BINDING CASSETTE, SUB-FAMILY H, MEMBER 1"/>
    <property type="match status" value="1"/>
</dbReference>
<dbReference type="SMART" id="SM00382">
    <property type="entry name" value="AAA"/>
    <property type="match status" value="2"/>
</dbReference>
<dbReference type="InterPro" id="IPR027417">
    <property type="entry name" value="P-loop_NTPase"/>
</dbReference>
<keyword evidence="7 9" id="KW-1133">Transmembrane helix</keyword>
<dbReference type="AlphaFoldDB" id="A0A2V4TP21"/>
<organism evidence="12 13">
    <name type="scientific">Paraburkholderia silvatlantica</name>
    <dbReference type="NCBI Taxonomy" id="321895"/>
    <lineage>
        <taxon>Bacteria</taxon>
        <taxon>Pseudomonadati</taxon>
        <taxon>Pseudomonadota</taxon>
        <taxon>Betaproteobacteria</taxon>
        <taxon>Burkholderiales</taxon>
        <taxon>Burkholderiaceae</taxon>
        <taxon>Paraburkholderia</taxon>
    </lineage>
</organism>
<reference evidence="12 13" key="1">
    <citation type="submission" date="2018-06" db="EMBL/GenBank/DDBJ databases">
        <title>Genomic Encyclopedia of Type Strains, Phase IV (KMG-V): Genome sequencing to study the core and pangenomes of soil and plant-associated prokaryotes.</title>
        <authorList>
            <person name="Whitman W."/>
        </authorList>
    </citation>
    <scope>NUCLEOTIDE SEQUENCE [LARGE SCALE GENOMIC DNA]</scope>
    <source>
        <strain evidence="12 13">SRCL-318</strain>
    </source>
</reference>
<evidence type="ECO:0000256" key="7">
    <source>
        <dbReference type="ARBA" id="ARBA00022989"/>
    </source>
</evidence>
<feature type="transmembrane region" description="Helical" evidence="9">
    <location>
        <begin position="553"/>
        <end position="571"/>
    </location>
</feature>
<dbReference type="Gene3D" id="3.40.50.300">
    <property type="entry name" value="P-loop containing nucleotide triphosphate hydrolases"/>
    <property type="match status" value="2"/>
</dbReference>
<evidence type="ECO:0000256" key="8">
    <source>
        <dbReference type="ARBA" id="ARBA00023136"/>
    </source>
</evidence>
<feature type="transmembrane region" description="Helical" evidence="9">
    <location>
        <begin position="818"/>
        <end position="840"/>
    </location>
</feature>
<feature type="transmembrane region" description="Helical" evidence="9">
    <location>
        <begin position="583"/>
        <end position="603"/>
    </location>
</feature>
<keyword evidence="8 9" id="KW-0472">Membrane</keyword>
<accession>A0A2V4TP21</accession>
<dbReference type="GO" id="GO:0016887">
    <property type="term" value="F:ATP hydrolysis activity"/>
    <property type="evidence" value="ECO:0007669"/>
    <property type="project" value="InterPro"/>
</dbReference>
<dbReference type="PROSITE" id="PS00211">
    <property type="entry name" value="ABC_TRANSPORTER_1"/>
    <property type="match status" value="1"/>
</dbReference>
<feature type="transmembrane region" description="Helical" evidence="9">
    <location>
        <begin position="737"/>
        <end position="762"/>
    </location>
</feature>
<proteinExistence type="predicted"/>
<keyword evidence="4 9" id="KW-0812">Transmembrane</keyword>
<dbReference type="PANTHER" id="PTHR43038:SF4">
    <property type="entry name" value="RIBOSOME-ASSOCIATED ATPASE"/>
    <property type="match status" value="1"/>
</dbReference>
<feature type="domain" description="ABC transporter" evidence="10">
    <location>
        <begin position="17"/>
        <end position="252"/>
    </location>
</feature>
<name>A0A2V4TP21_9BURK</name>
<sequence length="934" mass="100684">MALVGEVAELRKDGEAIRIAGVSHQYGATRALDGVSLVLPARTTIGLIGPDGVGKSTLLGLIAGVKRVQHGEVSVLGADLRVRAARERVLPRVAFMPQGLGRNLYPTLSVYENVDFFARLFGLAEAERARRIARLLDATGLAPFPGRPAGKLSGGMKQKLGLCCALVHNPDLLILDEPTTGVDPLSRRQFWTLVDDLRREHAGMSVIVATAYMEEAQRFEHLVAMDDGRVLVSDSTEAVLRRAGTPNLEAAYVALLPQQKRGDAGKLVIAPREPVAGPPAIEAVGLTRRFGSFVAVDHVSFRIERAEIFGFLGSNGCGKTTTMKMLTGLLDATEGTATLLGKPVKATDMSTRVKVGYMSQSFSLYEELSVRQNLELHAKLYRMEGERAQGAVARSLEDFELAPYGDERPAGLSLGIRQRLQLAAACLHGPEVLILDEPTSGVDPGARDMFWRHLARLSREAHVTIFISTHFMNEAARCDRISFMHRGRVLAVGTPEALREARHAATLEDAFVAWLEDAQRDEAQSNGMAKGAAACAPIPDAGKAAKAPRRASMMAGALAAVPPLARIWAFTRRETLELARDRLRLAFALLGPIVLLLAAAWSVSFDVDNVRFATLDRDRTVASRELVEQFAGSHYFVPSGEARSDDDAGRLLQAADAQLVVEIPPDFGRDLLAGRRPELAFYVDGSSPFPGATIDTYVNAVLLRYVSTQMARAPVAQPALPMSVETRFVYNETFRSIYAITPGIIMLALILIPTMLTALGVVREKEMGSITNLYASPASVGEYLLGKQIPYAALAMLSYLLLVVLTVTVLRVPLKGSFVALSIGALLFVLAATGLGLLVSTFVRSQVAAIFGTAILCLIPSVNFSGLLYPVSTLTGTSYWAGVGFPSSWFQLVSLGSFTKGLGMASFGTMYVALLGFALAYLFGAWCLLPKQEA</sequence>
<dbReference type="GO" id="GO:0140359">
    <property type="term" value="F:ABC-type transporter activity"/>
    <property type="evidence" value="ECO:0007669"/>
    <property type="project" value="InterPro"/>
</dbReference>
<dbReference type="SUPFAM" id="SSF52540">
    <property type="entry name" value="P-loop containing nucleoside triphosphate hydrolases"/>
    <property type="match status" value="2"/>
</dbReference>
<evidence type="ECO:0000313" key="12">
    <source>
        <dbReference type="EMBL" id="PYE12398.1"/>
    </source>
</evidence>
<feature type="domain" description="ABC transporter" evidence="10">
    <location>
        <begin position="281"/>
        <end position="511"/>
    </location>
</feature>
<dbReference type="NCBIfam" id="NF033858">
    <property type="entry name" value="ABC2_perm_RbbA"/>
    <property type="match status" value="1"/>
</dbReference>
<evidence type="ECO:0000256" key="3">
    <source>
        <dbReference type="ARBA" id="ARBA00022519"/>
    </source>
</evidence>
<evidence type="ECO:0000256" key="9">
    <source>
        <dbReference type="SAM" id="Phobius"/>
    </source>
</evidence>
<comment type="subcellular location">
    <subcellularLocation>
        <location evidence="1">Membrane</location>
        <topology evidence="1">Multi-pass membrane protein</topology>
    </subcellularLocation>
</comment>
<keyword evidence="3" id="KW-0997">Cell inner membrane</keyword>
<evidence type="ECO:0000313" key="13">
    <source>
        <dbReference type="Proteomes" id="UP000247772"/>
    </source>
</evidence>
<dbReference type="InterPro" id="IPR047817">
    <property type="entry name" value="ABC2_TM_bact-type"/>
</dbReference>
<dbReference type="OrthoDB" id="9776369at2"/>
<dbReference type="InterPro" id="IPR003439">
    <property type="entry name" value="ABC_transporter-like_ATP-bd"/>
</dbReference>
<comment type="caution">
    <text evidence="12">The sequence shown here is derived from an EMBL/GenBank/DDBJ whole genome shotgun (WGS) entry which is preliminary data.</text>
</comment>
<dbReference type="CDD" id="cd03230">
    <property type="entry name" value="ABC_DR_subfamily_A"/>
    <property type="match status" value="1"/>
</dbReference>
<dbReference type="InterPro" id="IPR003593">
    <property type="entry name" value="AAA+_ATPase"/>
</dbReference>
<dbReference type="InterPro" id="IPR017871">
    <property type="entry name" value="ABC_transporter-like_CS"/>
</dbReference>
<evidence type="ECO:0000256" key="4">
    <source>
        <dbReference type="ARBA" id="ARBA00022692"/>
    </source>
</evidence>
<keyword evidence="6" id="KW-0067">ATP-binding</keyword>